<feature type="region of interest" description="Disordered" evidence="1">
    <location>
        <begin position="304"/>
        <end position="333"/>
    </location>
</feature>
<gene>
    <name evidence="3" type="ORF">GSPATT00038191001</name>
</gene>
<dbReference type="KEGG" id="ptm:GSPATT00038191001"/>
<dbReference type="PANTHER" id="PTHR21068">
    <property type="entry name" value="SPARTIN"/>
    <property type="match status" value="1"/>
</dbReference>
<evidence type="ECO:0000256" key="1">
    <source>
        <dbReference type="SAM" id="MobiDB-lite"/>
    </source>
</evidence>
<dbReference type="OrthoDB" id="296653at2759"/>
<dbReference type="eggNOG" id="ENOG502SQ7T">
    <property type="taxonomic scope" value="Eukaryota"/>
</dbReference>
<proteinExistence type="predicted"/>
<keyword evidence="4" id="KW-1185">Reference proteome</keyword>
<dbReference type="Pfam" id="PF06911">
    <property type="entry name" value="Senescence"/>
    <property type="match status" value="1"/>
</dbReference>
<evidence type="ECO:0000313" key="3">
    <source>
        <dbReference type="EMBL" id="CAK69747.1"/>
    </source>
</evidence>
<reference evidence="3 4" key="1">
    <citation type="journal article" date="2006" name="Nature">
        <title>Global trends of whole-genome duplications revealed by the ciliate Paramecium tetraurelia.</title>
        <authorList>
            <consortium name="Genoscope"/>
            <person name="Aury J.-M."/>
            <person name="Jaillon O."/>
            <person name="Duret L."/>
            <person name="Noel B."/>
            <person name="Jubin C."/>
            <person name="Porcel B.M."/>
            <person name="Segurens B."/>
            <person name="Daubin V."/>
            <person name="Anthouard V."/>
            <person name="Aiach N."/>
            <person name="Arnaiz O."/>
            <person name="Billaut A."/>
            <person name="Beisson J."/>
            <person name="Blanc I."/>
            <person name="Bouhouche K."/>
            <person name="Camara F."/>
            <person name="Duharcourt S."/>
            <person name="Guigo R."/>
            <person name="Gogendeau D."/>
            <person name="Katinka M."/>
            <person name="Keller A.-M."/>
            <person name="Kissmehl R."/>
            <person name="Klotz C."/>
            <person name="Koll F."/>
            <person name="Le Moue A."/>
            <person name="Lepere C."/>
            <person name="Malinsky S."/>
            <person name="Nowacki M."/>
            <person name="Nowak J.K."/>
            <person name="Plattner H."/>
            <person name="Poulain J."/>
            <person name="Ruiz F."/>
            <person name="Serrano V."/>
            <person name="Zagulski M."/>
            <person name="Dessen P."/>
            <person name="Betermier M."/>
            <person name="Weissenbach J."/>
            <person name="Scarpelli C."/>
            <person name="Schachter V."/>
            <person name="Sperling L."/>
            <person name="Meyer E."/>
            <person name="Cohen J."/>
            <person name="Wincker P."/>
        </authorList>
    </citation>
    <scope>NUCLEOTIDE SEQUENCE [LARGE SCALE GENOMIC DNA]</scope>
    <source>
        <strain evidence="3 4">Stock d4-2</strain>
    </source>
</reference>
<dbReference type="GeneID" id="5022929"/>
<sequence>MQEEQPREMAQVVSIAENAQFFRLIQNSRTKVFQGTVKLAQFQDSKTHFITIEKFCQNIVPGTPFVYIQSESGLTLIFPHIDQGLNGIFIPQSDLLNVFHAALNTVVSMVPFDQAMQIQQFKDTIELHSKDIATNPLDNPNDAASYIVKGGDYLKKGFLFLGTVMATGINKGTQYLNDKIQPGQEVQVDPNTKTKFQSTKEKVSEVFDVTGTYLGQLFKPVAAKTKELTNELGQKIDNSQNNILKQSKQLTSATWDAAGTALSGLGTALCQVGSSIGNGTKQIVQKKYGTEVVNTYLGGDQQQQQLQQQQQQQQQQQLDQYQPLIEEQPAASS</sequence>
<dbReference type="RefSeq" id="XP_001437144.1">
    <property type="nucleotide sequence ID" value="XM_001437107.2"/>
</dbReference>
<evidence type="ECO:0000313" key="4">
    <source>
        <dbReference type="Proteomes" id="UP000000600"/>
    </source>
</evidence>
<dbReference type="Proteomes" id="UP000000600">
    <property type="component" value="Unassembled WGS sequence"/>
</dbReference>
<dbReference type="PANTHER" id="PTHR21068:SF43">
    <property type="entry name" value="SPARTIN"/>
    <property type="match status" value="1"/>
</dbReference>
<dbReference type="HOGENOM" id="CLU_074714_0_0_1"/>
<protein>
    <recommendedName>
        <fullName evidence="2">Senescence domain-containing protein</fullName>
    </recommendedName>
</protein>
<dbReference type="InParanoid" id="A0CG30"/>
<evidence type="ECO:0000259" key="2">
    <source>
        <dbReference type="Pfam" id="PF06911"/>
    </source>
</evidence>
<accession>A0CG30</accession>
<dbReference type="EMBL" id="CT868072">
    <property type="protein sequence ID" value="CAK69747.1"/>
    <property type="molecule type" value="Genomic_DNA"/>
</dbReference>
<dbReference type="AlphaFoldDB" id="A0CG30"/>
<feature type="domain" description="Senescence" evidence="2">
    <location>
        <begin position="145"/>
        <end position="292"/>
    </location>
</feature>
<organism evidence="3 4">
    <name type="scientific">Paramecium tetraurelia</name>
    <dbReference type="NCBI Taxonomy" id="5888"/>
    <lineage>
        <taxon>Eukaryota</taxon>
        <taxon>Sar</taxon>
        <taxon>Alveolata</taxon>
        <taxon>Ciliophora</taxon>
        <taxon>Intramacronucleata</taxon>
        <taxon>Oligohymenophorea</taxon>
        <taxon>Peniculida</taxon>
        <taxon>Parameciidae</taxon>
        <taxon>Paramecium</taxon>
    </lineage>
</organism>
<dbReference type="InterPro" id="IPR009686">
    <property type="entry name" value="Senescence/spartin_C"/>
</dbReference>
<feature type="compositionally biased region" description="Low complexity" evidence="1">
    <location>
        <begin position="304"/>
        <end position="320"/>
    </location>
</feature>
<name>A0CG30_PARTE</name>
<dbReference type="InterPro" id="IPR045036">
    <property type="entry name" value="Spartin-like"/>
</dbReference>
<dbReference type="GO" id="GO:0005886">
    <property type="term" value="C:plasma membrane"/>
    <property type="evidence" value="ECO:0000318"/>
    <property type="project" value="GO_Central"/>
</dbReference>